<dbReference type="PATRIC" id="fig|1396.428.peg.2775"/>
<dbReference type="AlphaFoldDB" id="A0A0G8F5Y4"/>
<gene>
    <name evidence="2" type="ORF">B4077_3395</name>
</gene>
<dbReference type="EMBL" id="LCYI01000017">
    <property type="protein sequence ID" value="KLA31127.1"/>
    <property type="molecule type" value="Genomic_DNA"/>
</dbReference>
<evidence type="ECO:0000256" key="1">
    <source>
        <dbReference type="SAM" id="MobiDB-lite"/>
    </source>
</evidence>
<reference evidence="2 3" key="1">
    <citation type="submission" date="2015-04" db="EMBL/GenBank/DDBJ databases">
        <title>Draft Genome Sequences of Eight Spore-Forming Food Isolates of Bacillus cereus Genome sequencing.</title>
        <authorList>
            <person name="Krawcyk A.O."/>
            <person name="de Jong A."/>
            <person name="Eijlander R.T."/>
            <person name="Berendsen E.M."/>
            <person name="Holsappel S."/>
            <person name="Wells-Bennik M."/>
            <person name="Kuipers O.P."/>
        </authorList>
    </citation>
    <scope>NUCLEOTIDE SEQUENCE [LARGE SCALE GENOMIC DNA]</scope>
    <source>
        <strain evidence="2 3">B4077</strain>
    </source>
</reference>
<evidence type="ECO:0000313" key="3">
    <source>
        <dbReference type="Proteomes" id="UP000035214"/>
    </source>
</evidence>
<name>A0A0G8F5Y4_BACCE</name>
<organism evidence="2 3">
    <name type="scientific">Bacillus cereus</name>
    <dbReference type="NCBI Taxonomy" id="1396"/>
    <lineage>
        <taxon>Bacteria</taxon>
        <taxon>Bacillati</taxon>
        <taxon>Bacillota</taxon>
        <taxon>Bacilli</taxon>
        <taxon>Bacillales</taxon>
        <taxon>Bacillaceae</taxon>
        <taxon>Bacillus</taxon>
        <taxon>Bacillus cereus group</taxon>
    </lineage>
</organism>
<proteinExistence type="predicted"/>
<comment type="caution">
    <text evidence="2">The sequence shown here is derived from an EMBL/GenBank/DDBJ whole genome shotgun (WGS) entry which is preliminary data.</text>
</comment>
<dbReference type="RefSeq" id="WP_200900937.1">
    <property type="nucleotide sequence ID" value="NZ_LCYI01000017.1"/>
</dbReference>
<sequence length="50" mass="6105">MEFLFELLKEIARAVVREISAYALRKQFEKKDNKKPTLHRPKYKRGSRKR</sequence>
<protein>
    <submittedName>
        <fullName evidence="2">Uncharacterized protein</fullName>
    </submittedName>
</protein>
<evidence type="ECO:0000313" key="2">
    <source>
        <dbReference type="EMBL" id="KLA31127.1"/>
    </source>
</evidence>
<feature type="region of interest" description="Disordered" evidence="1">
    <location>
        <begin position="30"/>
        <end position="50"/>
    </location>
</feature>
<accession>A0A0G8F5Y4</accession>
<feature type="compositionally biased region" description="Basic residues" evidence="1">
    <location>
        <begin position="36"/>
        <end position="50"/>
    </location>
</feature>
<dbReference type="Proteomes" id="UP000035214">
    <property type="component" value="Unassembled WGS sequence"/>
</dbReference>